<dbReference type="GO" id="GO:0005737">
    <property type="term" value="C:cytoplasm"/>
    <property type="evidence" value="ECO:0007669"/>
    <property type="project" value="TreeGrafter"/>
</dbReference>
<evidence type="ECO:0000256" key="7">
    <source>
        <dbReference type="ARBA" id="ARBA00023136"/>
    </source>
</evidence>
<comment type="similarity">
    <text evidence="2">Belongs to the MIP/aquaporin (TC 1.A.8) family. AQP11/AQP12 subfamily.</text>
</comment>
<evidence type="ECO:0000256" key="4">
    <source>
        <dbReference type="ARBA" id="ARBA00022692"/>
    </source>
</evidence>
<organism evidence="9">
    <name type="scientific">Timema bartmani</name>
    <dbReference type="NCBI Taxonomy" id="61472"/>
    <lineage>
        <taxon>Eukaryota</taxon>
        <taxon>Metazoa</taxon>
        <taxon>Ecdysozoa</taxon>
        <taxon>Arthropoda</taxon>
        <taxon>Hexapoda</taxon>
        <taxon>Insecta</taxon>
        <taxon>Pterygota</taxon>
        <taxon>Neoptera</taxon>
        <taxon>Polyneoptera</taxon>
        <taxon>Phasmatodea</taxon>
        <taxon>Timematodea</taxon>
        <taxon>Timematoidea</taxon>
        <taxon>Timematidae</taxon>
        <taxon>Timema</taxon>
    </lineage>
</organism>
<evidence type="ECO:0000256" key="3">
    <source>
        <dbReference type="ARBA" id="ARBA00022448"/>
    </source>
</evidence>
<keyword evidence="4 8" id="KW-0812">Transmembrane</keyword>
<evidence type="ECO:0000313" key="9">
    <source>
        <dbReference type="EMBL" id="CAD7441172.1"/>
    </source>
</evidence>
<protein>
    <recommendedName>
        <fullName evidence="8">Aquaporin</fullName>
    </recommendedName>
</protein>
<dbReference type="Gene3D" id="1.20.1080.10">
    <property type="entry name" value="Glycerol uptake facilitator protein"/>
    <property type="match status" value="1"/>
</dbReference>
<dbReference type="PANTHER" id="PTHR21191:SF16">
    <property type="entry name" value="AQUAPORIN"/>
    <property type="match status" value="1"/>
</dbReference>
<reference evidence="9" key="1">
    <citation type="submission" date="2020-11" db="EMBL/GenBank/DDBJ databases">
        <authorList>
            <person name="Tran Van P."/>
        </authorList>
    </citation>
    <scope>NUCLEOTIDE SEQUENCE</scope>
</reference>
<feature type="transmembrane region" description="Helical" evidence="8">
    <location>
        <begin position="271"/>
        <end position="293"/>
    </location>
</feature>
<keyword evidence="7 8" id="KW-0472">Membrane</keyword>
<dbReference type="GO" id="GO:0016020">
    <property type="term" value="C:membrane"/>
    <property type="evidence" value="ECO:0007669"/>
    <property type="project" value="UniProtKB-SubCell"/>
</dbReference>
<comment type="caution">
    <text evidence="8">Lacks conserved residue(s) required for the propagation of feature annotation.</text>
</comment>
<dbReference type="PANTHER" id="PTHR21191">
    <property type="entry name" value="AQUAPORIN"/>
    <property type="match status" value="1"/>
</dbReference>
<feature type="transmembrane region" description="Helical" evidence="8">
    <location>
        <begin position="230"/>
        <end position="251"/>
    </location>
</feature>
<name>A0A7R9HYR6_9NEOP</name>
<evidence type="ECO:0000256" key="5">
    <source>
        <dbReference type="ARBA" id="ARBA00022737"/>
    </source>
</evidence>
<dbReference type="FunFam" id="1.20.1080.10:FF:000018">
    <property type="entry name" value="Aquaporin"/>
    <property type="match status" value="1"/>
</dbReference>
<dbReference type="EMBL" id="OD565231">
    <property type="protein sequence ID" value="CAD7441172.1"/>
    <property type="molecule type" value="Genomic_DNA"/>
</dbReference>
<dbReference type="PIRSF" id="PIRSF017529">
    <property type="entry name" value="Aquaporin_11/12"/>
    <property type="match status" value="1"/>
</dbReference>
<accession>A0A7R9HYR6</accession>
<sequence length="310" mass="33702">MLCRLGAAFSTISSSVPTPPCVRGLSVGRRRSGNEKDFLRVLNDGNSSIGKGEALGVSTLYIVLTSLLAYVARKLAHKFINEPFVRALFLEGIASAELCGTCFELIIVADNFGISTYAVYLFCLTIWWSQNWGDATACPYTHLEDVVQGKASLRVAALKIWAELTGGILIYRYVQLLWSLELVETHEGRAFGECSTDLQIPVPFGALVEGIATCLCRVASKALSDLEPRFGTAIDSFIGTALVVAAFNYSGGYFNPVLATSLKYGCHGNTIIEHIVVYWIGACCGAIASVFVYELPVVQDLVFSNRIKRD</sequence>
<keyword evidence="6 8" id="KW-1133">Transmembrane helix</keyword>
<dbReference type="AlphaFoldDB" id="A0A7R9HYR6"/>
<dbReference type="InterPro" id="IPR023271">
    <property type="entry name" value="Aquaporin-like"/>
</dbReference>
<comment type="subcellular location">
    <subcellularLocation>
        <location evidence="1">Membrane</location>
        <topology evidence="1">Multi-pass membrane protein</topology>
    </subcellularLocation>
</comment>
<dbReference type="GO" id="GO:0015267">
    <property type="term" value="F:channel activity"/>
    <property type="evidence" value="ECO:0007669"/>
    <property type="project" value="TreeGrafter"/>
</dbReference>
<gene>
    <name evidence="9" type="ORF">TBIB3V08_LOCUS3646</name>
</gene>
<evidence type="ECO:0000256" key="6">
    <source>
        <dbReference type="ARBA" id="ARBA00022989"/>
    </source>
</evidence>
<keyword evidence="3" id="KW-0813">Transport</keyword>
<evidence type="ECO:0000256" key="8">
    <source>
        <dbReference type="PIRNR" id="PIRNR017529"/>
    </source>
</evidence>
<dbReference type="InterPro" id="IPR016697">
    <property type="entry name" value="Aquaporin_11/12"/>
</dbReference>
<proteinExistence type="inferred from homology"/>
<dbReference type="SUPFAM" id="SSF81338">
    <property type="entry name" value="Aquaporin-like"/>
    <property type="match status" value="1"/>
</dbReference>
<evidence type="ECO:0000256" key="1">
    <source>
        <dbReference type="ARBA" id="ARBA00004141"/>
    </source>
</evidence>
<keyword evidence="5" id="KW-0677">Repeat</keyword>
<dbReference type="InterPro" id="IPR051883">
    <property type="entry name" value="AQP11/12_channel"/>
</dbReference>
<evidence type="ECO:0000256" key="2">
    <source>
        <dbReference type="ARBA" id="ARBA00005900"/>
    </source>
</evidence>